<organism evidence="3 4">
    <name type="scientific">PS1 clade bacterium</name>
    <dbReference type="NCBI Taxonomy" id="2175152"/>
    <lineage>
        <taxon>Bacteria</taxon>
        <taxon>Pseudomonadati</taxon>
        <taxon>Pseudomonadota</taxon>
        <taxon>Alphaproteobacteria</taxon>
        <taxon>PS1 clade</taxon>
    </lineage>
</organism>
<dbReference type="PANTHER" id="PTHR34512:SF30">
    <property type="entry name" value="OUTER MEMBRANE PROTEIN ASSEMBLY FACTOR BAMB"/>
    <property type="match status" value="1"/>
</dbReference>
<dbReference type="Gene3D" id="2.130.10.10">
    <property type="entry name" value="YVTN repeat-like/Quinoprotein amine dehydrogenase"/>
    <property type="match status" value="1"/>
</dbReference>
<dbReference type="SUPFAM" id="SSF50998">
    <property type="entry name" value="Quinoprotein alcohol dehydrogenase-like"/>
    <property type="match status" value="1"/>
</dbReference>
<comment type="caution">
    <text evidence="3">The sequence shown here is derived from an EMBL/GenBank/DDBJ whole genome shotgun (WGS) entry which is preliminary data.</text>
</comment>
<dbReference type="EMBL" id="JADHOK010000016">
    <property type="protein sequence ID" value="MBL6761504.1"/>
    <property type="molecule type" value="Genomic_DNA"/>
</dbReference>
<sequence>MAAFKTMTRSVAPLLLAALVSACGGGGDDKEKFAGDRISVLSFDAQLRVDPRIADAAVPVLPAFRNGEWSNPGGFPTHAFYHLELDGLDDGYKVKFVAGNGGYKQMKAPPIVADGKVFALGADLMISAADMKSGEILWQQSAATLTTEPNFGLSRLWGSDERSADLRDGTGGGVAYGRGRVIATTGFGEIMALNGDTGEILWRVQNAVPFSNAPTVRGNRIFVASQDSRLQAFDIESGERLWEHLAITEQATIIGATSVAVNEQVVIAGFNSGEVVALSPVNGNVLWTDSLTSRGTQVTPLSKLNAIVGRPVIDRDRVIVTSHGGRTATIDIRTGERIWTTDVGSIETPWVMGDYILVMSLEGTLVALSREQGRVRWLTQLPSFEDEDDREGRIRWAGPLLAGGQVILASSDGRLVTLNPTSGEIIGFQNIDEPVNVSPVVADGTLYVLTDEGSLIARR</sequence>
<name>A0A937L3F7_9PROT</name>
<keyword evidence="1" id="KW-0732">Signal</keyword>
<feature type="domain" description="Pyrrolo-quinoline quinone repeat" evidence="2">
    <location>
        <begin position="399"/>
        <end position="457"/>
    </location>
</feature>
<evidence type="ECO:0000256" key="1">
    <source>
        <dbReference type="SAM" id="SignalP"/>
    </source>
</evidence>
<accession>A0A937L3F7</accession>
<protein>
    <submittedName>
        <fullName evidence="3">PQQ-binding-like beta-propeller repeat protein</fullName>
    </submittedName>
</protein>
<gene>
    <name evidence="3" type="ORF">ISQ19_02280</name>
</gene>
<dbReference type="PROSITE" id="PS51257">
    <property type="entry name" value="PROKAR_LIPOPROTEIN"/>
    <property type="match status" value="1"/>
</dbReference>
<evidence type="ECO:0000313" key="3">
    <source>
        <dbReference type="EMBL" id="MBL6761504.1"/>
    </source>
</evidence>
<evidence type="ECO:0000313" key="4">
    <source>
        <dbReference type="Proteomes" id="UP000785783"/>
    </source>
</evidence>
<feature type="chain" id="PRO_5037979793" evidence="1">
    <location>
        <begin position="18"/>
        <end position="459"/>
    </location>
</feature>
<dbReference type="InterPro" id="IPR018391">
    <property type="entry name" value="PQQ_b-propeller_rpt"/>
</dbReference>
<reference evidence="3" key="1">
    <citation type="submission" date="2020-10" db="EMBL/GenBank/DDBJ databases">
        <title>Microbiome of the Black Sea water column analyzed by genome centric metagenomics.</title>
        <authorList>
            <person name="Cabello-Yeves P.J."/>
            <person name="Callieri C."/>
            <person name="Picazo A."/>
            <person name="Mehrshad M."/>
            <person name="Haro-Moreno J.M."/>
            <person name="Roda-Garcia J."/>
            <person name="Dzembekova N."/>
            <person name="Slabakova V."/>
            <person name="Slabakova N."/>
            <person name="Moncheva S."/>
            <person name="Rodriguez-Valera F."/>
        </authorList>
    </citation>
    <scope>NUCLEOTIDE SEQUENCE</scope>
    <source>
        <strain evidence="3">BS307-5m-G5</strain>
    </source>
</reference>
<dbReference type="Pfam" id="PF13360">
    <property type="entry name" value="PQQ_2"/>
    <property type="match status" value="2"/>
</dbReference>
<dbReference type="SMART" id="SM00564">
    <property type="entry name" value="PQQ"/>
    <property type="match status" value="7"/>
</dbReference>
<dbReference type="InterPro" id="IPR011047">
    <property type="entry name" value="Quinoprotein_ADH-like_sf"/>
</dbReference>
<dbReference type="Proteomes" id="UP000785783">
    <property type="component" value="Unassembled WGS sequence"/>
</dbReference>
<feature type="domain" description="Pyrrolo-quinoline quinone repeat" evidence="2">
    <location>
        <begin position="155"/>
        <end position="377"/>
    </location>
</feature>
<dbReference type="AlphaFoldDB" id="A0A937L3F7"/>
<dbReference type="InterPro" id="IPR002372">
    <property type="entry name" value="PQQ_rpt_dom"/>
</dbReference>
<proteinExistence type="predicted"/>
<dbReference type="InterPro" id="IPR015943">
    <property type="entry name" value="WD40/YVTN_repeat-like_dom_sf"/>
</dbReference>
<feature type="signal peptide" evidence="1">
    <location>
        <begin position="1"/>
        <end position="17"/>
    </location>
</feature>
<dbReference type="PANTHER" id="PTHR34512">
    <property type="entry name" value="CELL SURFACE PROTEIN"/>
    <property type="match status" value="1"/>
</dbReference>
<evidence type="ECO:0000259" key="2">
    <source>
        <dbReference type="Pfam" id="PF13360"/>
    </source>
</evidence>